<dbReference type="Proteomes" id="UP000674179">
    <property type="component" value="Chromosome 21"/>
</dbReference>
<dbReference type="KEGG" id="lenr:94173323"/>
<dbReference type="EMBL" id="JAFHKP010000021">
    <property type="protein sequence ID" value="KAG5480087.1"/>
    <property type="molecule type" value="Genomic_DNA"/>
</dbReference>
<proteinExistence type="predicted"/>
<accession>A0A836GDP4</accession>
<dbReference type="GeneID" id="94173323"/>
<sequence length="255" mass="28206">MTLLKCSAHRLCGNSVTSLVDPLTSSRVAPHDLKLRHVLGTGRFSLYGEAINHSKLLVQCAPSWPPSRMRNSRSRVPRKGMKMNPIEPIEFECQLSNICRGFPLVLSLCCSTRAGLLIINGASFIPTSSMVLEGPECSHCQFTYHGPHMNQSHLAELIIGRRLTNSPLDDISHLEAVFFSAAHCFDSSSRNWFGHTPVHTIKPELADRIAELVSAFGVDDGLAEYVECKAHAVEELEREAWMQISSCVLPGLSKR</sequence>
<keyword evidence="2" id="KW-1185">Reference proteome</keyword>
<gene>
    <name evidence="1" type="ORF">CUR178_06139</name>
</gene>
<name>A0A836GDP4_LEIEN</name>
<evidence type="ECO:0000313" key="2">
    <source>
        <dbReference type="Proteomes" id="UP000674179"/>
    </source>
</evidence>
<dbReference type="AlphaFoldDB" id="A0A836GDP4"/>
<dbReference type="SUPFAM" id="SSF54529">
    <property type="entry name" value="Mitochondrial glycoprotein MAM33-like"/>
    <property type="match status" value="1"/>
</dbReference>
<reference evidence="1 2" key="1">
    <citation type="submission" date="2021-02" db="EMBL/GenBank/DDBJ databases">
        <title>Leishmania (Mundinia) enrietti genome sequencing and assembly.</title>
        <authorList>
            <person name="Almutairi H."/>
            <person name="Gatherer D."/>
        </authorList>
    </citation>
    <scope>NUCLEOTIDE SEQUENCE [LARGE SCALE GENOMIC DNA]</scope>
    <source>
        <strain evidence="1">CUR178</strain>
    </source>
</reference>
<comment type="caution">
    <text evidence="1">The sequence shown here is derived from an EMBL/GenBank/DDBJ whole genome shotgun (WGS) entry which is preliminary data.</text>
</comment>
<dbReference type="OrthoDB" id="258061at2759"/>
<protein>
    <submittedName>
        <fullName evidence="1">Uncharacterized protein</fullName>
    </submittedName>
</protein>
<organism evidence="1 2">
    <name type="scientific">Leishmania enriettii</name>
    <dbReference type="NCBI Taxonomy" id="5663"/>
    <lineage>
        <taxon>Eukaryota</taxon>
        <taxon>Discoba</taxon>
        <taxon>Euglenozoa</taxon>
        <taxon>Kinetoplastea</taxon>
        <taxon>Metakinetoplastina</taxon>
        <taxon>Trypanosomatida</taxon>
        <taxon>Trypanosomatidae</taxon>
        <taxon>Leishmaniinae</taxon>
        <taxon>Leishmania</taxon>
    </lineage>
</organism>
<dbReference type="RefSeq" id="XP_067693234.1">
    <property type="nucleotide sequence ID" value="XM_067837813.1"/>
</dbReference>
<dbReference type="InterPro" id="IPR036561">
    <property type="entry name" value="MAM33_sf"/>
</dbReference>
<evidence type="ECO:0000313" key="1">
    <source>
        <dbReference type="EMBL" id="KAG5480087.1"/>
    </source>
</evidence>